<reference evidence="3" key="1">
    <citation type="journal article" date="2019" name="Int. J. Syst. Evol. Microbiol.">
        <title>The Global Catalogue of Microorganisms (GCM) 10K type strain sequencing project: providing services to taxonomists for standard genome sequencing and annotation.</title>
        <authorList>
            <consortium name="The Broad Institute Genomics Platform"/>
            <consortium name="The Broad Institute Genome Sequencing Center for Infectious Disease"/>
            <person name="Wu L."/>
            <person name="Ma J."/>
        </authorList>
    </citation>
    <scope>NUCLEOTIDE SEQUENCE [LARGE SCALE GENOMIC DNA]</scope>
    <source>
        <strain evidence="3">CGMCC 1.15922</strain>
    </source>
</reference>
<feature type="compositionally biased region" description="Basic and acidic residues" evidence="1">
    <location>
        <begin position="316"/>
        <end position="326"/>
    </location>
</feature>
<evidence type="ECO:0000256" key="1">
    <source>
        <dbReference type="SAM" id="MobiDB-lite"/>
    </source>
</evidence>
<proteinExistence type="predicted"/>
<evidence type="ECO:0000313" key="3">
    <source>
        <dbReference type="Proteomes" id="UP000626370"/>
    </source>
</evidence>
<name>A0ABQ3IDC4_9GAMM</name>
<protein>
    <recommendedName>
        <fullName evidence="4">TnsE C-terminal domain-containing protein</fullName>
    </recommendedName>
</protein>
<feature type="region of interest" description="Disordered" evidence="1">
    <location>
        <begin position="383"/>
        <end position="421"/>
    </location>
</feature>
<feature type="region of interest" description="Disordered" evidence="1">
    <location>
        <begin position="305"/>
        <end position="359"/>
    </location>
</feature>
<keyword evidence="3" id="KW-1185">Reference proteome</keyword>
<organism evidence="2 3">
    <name type="scientific">Thalassotalea profundi</name>
    <dbReference type="NCBI Taxonomy" id="2036687"/>
    <lineage>
        <taxon>Bacteria</taxon>
        <taxon>Pseudomonadati</taxon>
        <taxon>Pseudomonadota</taxon>
        <taxon>Gammaproteobacteria</taxon>
        <taxon>Alteromonadales</taxon>
        <taxon>Colwelliaceae</taxon>
        <taxon>Thalassotalea</taxon>
    </lineage>
</organism>
<gene>
    <name evidence="2" type="ORF">GCM10011501_04940</name>
</gene>
<feature type="compositionally biased region" description="Basic and acidic residues" evidence="1">
    <location>
        <begin position="335"/>
        <end position="356"/>
    </location>
</feature>
<comment type="caution">
    <text evidence="2">The sequence shown here is derived from an EMBL/GenBank/DDBJ whole genome shotgun (WGS) entry which is preliminary data.</text>
</comment>
<evidence type="ECO:0000313" key="2">
    <source>
        <dbReference type="EMBL" id="GHE80128.1"/>
    </source>
</evidence>
<sequence length="580" mass="66294">MTAENIPRIKEFPADNRYWRIDWFGAIERNPNVPSEPFLQVIISPFIQNEGIHSTAKQLASTHVTDYDKQYVIKIGVGQFPFISIGSIWLNGYCQQIKAGKQERFYNLRVNDETIRLIPGNHKEQEKNLIPYDGYRTGKGFMANLVAIERDKDPFGLLIPAIELIRFYYAVSTDMAHVIFSGDLKHQPNNIINPAKCGFLQEENRCILHLRQHLSNEDAWVIGRILSSDEAWQGATLPHDTMMRDSLNSKFSHPESGFPFSGLTNLKVRGKYIKAQDNHSKSGWRYLVLGIENCSAPFPFENLTAGRDNDAGQSEGEDKLSDEDKATAFPVSKHKTSDSKKPFQSKDEPDLGKTNEHILLPTDRFGAIAGKKVDRPKKEECRYISRLKNAPQEDEPENLGTGKGNSNGSDAARGFGDQTQTRRKALPASFETFKEAVVLLNQFERVKANIRPEDEAIEYIPLTKPVNKRQWSYLDSNKRHRRQVIIADICFQNKWYSLIEFELRENDKCRVALIHKNNGDYCSNYQIAHLLTQLAKMKGIWVNCRVFKEQAISLVTMKHTWSTEGEFSTSVYSRLKSLEK</sequence>
<accession>A0ABQ3IDC4</accession>
<evidence type="ECO:0008006" key="4">
    <source>
        <dbReference type="Google" id="ProtNLM"/>
    </source>
</evidence>
<dbReference type="EMBL" id="BNAH01000002">
    <property type="protein sequence ID" value="GHE80128.1"/>
    <property type="molecule type" value="Genomic_DNA"/>
</dbReference>
<dbReference type="Proteomes" id="UP000626370">
    <property type="component" value="Unassembled WGS sequence"/>
</dbReference>